<gene>
    <name evidence="1" type="ORF">EYF80_022166</name>
</gene>
<sequence length="104" mass="11161">MESCCEAQGRWLWGQSVEPRKGHGKAKAHCGAMLPSWGRLTCTPTKEYKGDGQACQLIDKKACQDKQWTVVASPATRSSHLSPACLGVPVAVSPPIAEKARGNK</sequence>
<reference evidence="1 2" key="1">
    <citation type="submission" date="2019-03" db="EMBL/GenBank/DDBJ databases">
        <title>First draft genome of Liparis tanakae, snailfish: a comprehensive survey of snailfish specific genes.</title>
        <authorList>
            <person name="Kim W."/>
            <person name="Song I."/>
            <person name="Jeong J.-H."/>
            <person name="Kim D."/>
            <person name="Kim S."/>
            <person name="Ryu S."/>
            <person name="Song J.Y."/>
            <person name="Lee S.K."/>
        </authorList>
    </citation>
    <scope>NUCLEOTIDE SEQUENCE [LARGE SCALE GENOMIC DNA]</scope>
    <source>
        <tissue evidence="1">Muscle</tissue>
    </source>
</reference>
<accession>A0A4Z2HP96</accession>
<evidence type="ECO:0000313" key="2">
    <source>
        <dbReference type="Proteomes" id="UP000314294"/>
    </source>
</evidence>
<name>A0A4Z2HP96_9TELE</name>
<dbReference type="AlphaFoldDB" id="A0A4Z2HP96"/>
<organism evidence="1 2">
    <name type="scientific">Liparis tanakae</name>
    <name type="common">Tanaka's snailfish</name>
    <dbReference type="NCBI Taxonomy" id="230148"/>
    <lineage>
        <taxon>Eukaryota</taxon>
        <taxon>Metazoa</taxon>
        <taxon>Chordata</taxon>
        <taxon>Craniata</taxon>
        <taxon>Vertebrata</taxon>
        <taxon>Euteleostomi</taxon>
        <taxon>Actinopterygii</taxon>
        <taxon>Neopterygii</taxon>
        <taxon>Teleostei</taxon>
        <taxon>Neoteleostei</taxon>
        <taxon>Acanthomorphata</taxon>
        <taxon>Eupercaria</taxon>
        <taxon>Perciformes</taxon>
        <taxon>Cottioidei</taxon>
        <taxon>Cottales</taxon>
        <taxon>Liparidae</taxon>
        <taxon>Liparis</taxon>
    </lineage>
</organism>
<comment type="caution">
    <text evidence="1">The sequence shown here is derived from an EMBL/GenBank/DDBJ whole genome shotgun (WGS) entry which is preliminary data.</text>
</comment>
<dbReference type="EMBL" id="SRLO01000201">
    <property type="protein sequence ID" value="TNN67597.1"/>
    <property type="molecule type" value="Genomic_DNA"/>
</dbReference>
<evidence type="ECO:0000313" key="1">
    <source>
        <dbReference type="EMBL" id="TNN67597.1"/>
    </source>
</evidence>
<protein>
    <submittedName>
        <fullName evidence="1">Uncharacterized protein</fullName>
    </submittedName>
</protein>
<keyword evidence="2" id="KW-1185">Reference proteome</keyword>
<dbReference type="Proteomes" id="UP000314294">
    <property type="component" value="Unassembled WGS sequence"/>
</dbReference>
<proteinExistence type="predicted"/>